<dbReference type="Proteomes" id="UP000277928">
    <property type="component" value="Unassembled WGS sequence"/>
</dbReference>
<keyword evidence="1" id="KW-0472">Membrane</keyword>
<evidence type="ECO:0000313" key="3">
    <source>
        <dbReference type="Proteomes" id="UP000277928"/>
    </source>
</evidence>
<sequence>MESGNLNGSRVLYNTTELTDVTETALPAVILTSLIVLEIAMAILTLAYIKNVTNKSIEHLQSIGEKPVNVENTEQVNQTATDAERGEIQRFNDGINRISEELMNNQTPFKILMEEEINRETMKIIYGMAG</sequence>
<dbReference type="OrthoDB" id="10404986at2759"/>
<keyword evidence="1" id="KW-1133">Transmembrane helix</keyword>
<accession>A0A3P6TDB0</accession>
<name>A0A3P6TDB0_LITSI</name>
<reference evidence="2 3" key="1">
    <citation type="submission" date="2018-08" db="EMBL/GenBank/DDBJ databases">
        <authorList>
            <person name="Laetsch R D."/>
            <person name="Stevens L."/>
            <person name="Kumar S."/>
            <person name="Blaxter L. M."/>
        </authorList>
    </citation>
    <scope>NUCLEOTIDE SEQUENCE [LARGE SCALE GENOMIC DNA]</scope>
</reference>
<evidence type="ECO:0000313" key="2">
    <source>
        <dbReference type="EMBL" id="VDK83047.1"/>
    </source>
</evidence>
<organism evidence="2 3">
    <name type="scientific">Litomosoides sigmodontis</name>
    <name type="common">Filarial nematode worm</name>
    <dbReference type="NCBI Taxonomy" id="42156"/>
    <lineage>
        <taxon>Eukaryota</taxon>
        <taxon>Metazoa</taxon>
        <taxon>Ecdysozoa</taxon>
        <taxon>Nematoda</taxon>
        <taxon>Chromadorea</taxon>
        <taxon>Rhabditida</taxon>
        <taxon>Spirurina</taxon>
        <taxon>Spiruromorpha</taxon>
        <taxon>Filarioidea</taxon>
        <taxon>Onchocercidae</taxon>
        <taxon>Litomosoides</taxon>
    </lineage>
</organism>
<dbReference type="AlphaFoldDB" id="A0A3P6TDB0"/>
<gene>
    <name evidence="2" type="ORF">NLS_LOCUS6029</name>
</gene>
<dbReference type="OMA" id="YNTTELT"/>
<protein>
    <submittedName>
        <fullName evidence="2">Uncharacterized protein</fullName>
    </submittedName>
</protein>
<keyword evidence="1" id="KW-0812">Transmembrane</keyword>
<proteinExistence type="predicted"/>
<feature type="transmembrane region" description="Helical" evidence="1">
    <location>
        <begin position="25"/>
        <end position="49"/>
    </location>
</feature>
<keyword evidence="3" id="KW-1185">Reference proteome</keyword>
<dbReference type="EMBL" id="UYRX01000499">
    <property type="protein sequence ID" value="VDK83047.1"/>
    <property type="molecule type" value="Genomic_DNA"/>
</dbReference>
<evidence type="ECO:0000256" key="1">
    <source>
        <dbReference type="SAM" id="Phobius"/>
    </source>
</evidence>